<dbReference type="InterPro" id="IPR002716">
    <property type="entry name" value="PIN_dom"/>
</dbReference>
<dbReference type="SMART" id="SM00670">
    <property type="entry name" value="PINc"/>
    <property type="match status" value="1"/>
</dbReference>
<dbReference type="InterPro" id="IPR006984">
    <property type="entry name" value="Fcf1/UTP23"/>
</dbReference>
<dbReference type="AlphaFoldDB" id="A0A098VQJ2"/>
<dbReference type="Gene3D" id="3.40.50.1010">
    <property type="entry name" value="5'-nuclease"/>
    <property type="match status" value="1"/>
</dbReference>
<dbReference type="GO" id="GO:0032040">
    <property type="term" value="C:small-subunit processome"/>
    <property type="evidence" value="ECO:0007669"/>
    <property type="project" value="InterPro"/>
</dbReference>
<keyword evidence="4" id="KW-0539">Nucleus</keyword>
<feature type="domain" description="PIN" evidence="6">
    <location>
        <begin position="61"/>
        <end position="161"/>
    </location>
</feature>
<accession>A0A098VQJ2</accession>
<sequence length="189" mass="21786">MAKFAKVKRIQKIKRTAKLDEEKAKAQTKLKSDEQGNEVRHVARPNASFFFEHNKALGPPYHVIVDTNFINKSIQMKIEIVRGVMDCLFSRCFLYITDCVVAEIEKLGPKYRIALTFARDENIFERLPCMHKGTYADDCILSRVASHPCFIVATNDKELKSRIRKLPGIPIMYVAKYKYSIERLPEGMV</sequence>
<keyword evidence="8" id="KW-1185">Reference proteome</keyword>
<evidence type="ECO:0000313" key="8">
    <source>
        <dbReference type="Proteomes" id="UP000029725"/>
    </source>
</evidence>
<comment type="caution">
    <text evidence="7">The sequence shown here is derived from an EMBL/GenBank/DDBJ whole genome shotgun (WGS) entry which is preliminary data.</text>
</comment>
<keyword evidence="2" id="KW-0690">Ribosome biogenesis</keyword>
<comment type="similarity">
    <text evidence="5">Belongs to the UTP23/FCF1 family. FCF1 subfamily.</text>
</comment>
<protein>
    <recommendedName>
        <fullName evidence="6">PIN domain-containing protein</fullName>
    </recommendedName>
</protein>
<dbReference type="OrthoDB" id="76105at2759"/>
<dbReference type="Pfam" id="PF04900">
    <property type="entry name" value="Fcf1"/>
    <property type="match status" value="1"/>
</dbReference>
<dbReference type="GeneID" id="25259817"/>
<evidence type="ECO:0000256" key="1">
    <source>
        <dbReference type="ARBA" id="ARBA00004604"/>
    </source>
</evidence>
<evidence type="ECO:0000256" key="5">
    <source>
        <dbReference type="ARBA" id="ARBA00024026"/>
    </source>
</evidence>
<dbReference type="Proteomes" id="UP000029725">
    <property type="component" value="Unassembled WGS sequence"/>
</dbReference>
<dbReference type="EMBL" id="JMKJ01000333">
    <property type="protein sequence ID" value="KGG51240.1"/>
    <property type="molecule type" value="Genomic_DNA"/>
</dbReference>
<dbReference type="FunFam" id="3.40.50.1010:FF:000035">
    <property type="entry name" value="Fcf1, putative"/>
    <property type="match status" value="1"/>
</dbReference>
<dbReference type="InterPro" id="IPR037503">
    <property type="entry name" value="Fcf1_PIN"/>
</dbReference>
<evidence type="ECO:0000259" key="6">
    <source>
        <dbReference type="SMART" id="SM00670"/>
    </source>
</evidence>
<organism evidence="7 8">
    <name type="scientific">Mitosporidium daphniae</name>
    <dbReference type="NCBI Taxonomy" id="1485682"/>
    <lineage>
        <taxon>Eukaryota</taxon>
        <taxon>Fungi</taxon>
        <taxon>Fungi incertae sedis</taxon>
        <taxon>Microsporidia</taxon>
        <taxon>Mitosporidium</taxon>
    </lineage>
</organism>
<dbReference type="RefSeq" id="XP_013237735.1">
    <property type="nucleotide sequence ID" value="XM_013382281.1"/>
</dbReference>
<dbReference type="GO" id="GO:0006364">
    <property type="term" value="P:rRNA processing"/>
    <property type="evidence" value="ECO:0007669"/>
    <property type="project" value="UniProtKB-KW"/>
</dbReference>
<evidence type="ECO:0000256" key="2">
    <source>
        <dbReference type="ARBA" id="ARBA00022517"/>
    </source>
</evidence>
<dbReference type="HOGENOM" id="CLU_081098_0_1_1"/>
<dbReference type="InterPro" id="IPR029060">
    <property type="entry name" value="PIN-like_dom_sf"/>
</dbReference>
<dbReference type="GO" id="GO:0004540">
    <property type="term" value="F:RNA nuclease activity"/>
    <property type="evidence" value="ECO:0007669"/>
    <property type="project" value="UniProtKB-ARBA"/>
</dbReference>
<dbReference type="SUPFAM" id="SSF88723">
    <property type="entry name" value="PIN domain-like"/>
    <property type="match status" value="1"/>
</dbReference>
<evidence type="ECO:0000313" key="7">
    <source>
        <dbReference type="EMBL" id="KGG51240.1"/>
    </source>
</evidence>
<keyword evidence="3" id="KW-0698">rRNA processing</keyword>
<evidence type="ECO:0000256" key="4">
    <source>
        <dbReference type="ARBA" id="ARBA00023242"/>
    </source>
</evidence>
<dbReference type="CDD" id="cd09864">
    <property type="entry name" value="PIN_Fcf1-like"/>
    <property type="match status" value="1"/>
</dbReference>
<reference evidence="7 8" key="1">
    <citation type="submission" date="2014-04" db="EMBL/GenBank/DDBJ databases">
        <title>A new species of microsporidia sheds light on the evolution of extreme parasitism.</title>
        <authorList>
            <person name="Haag K.L."/>
            <person name="James T.Y."/>
            <person name="Larsson R."/>
            <person name="Schaer T.M."/>
            <person name="Refardt D."/>
            <person name="Pombert J.-F."/>
            <person name="Ebert D."/>
        </authorList>
    </citation>
    <scope>NUCLEOTIDE SEQUENCE [LARGE SCALE GENOMIC DNA]</scope>
    <source>
        <strain evidence="7 8">UGP3</strain>
        <tissue evidence="7">Spores</tissue>
    </source>
</reference>
<evidence type="ECO:0000256" key="3">
    <source>
        <dbReference type="ARBA" id="ARBA00022552"/>
    </source>
</evidence>
<name>A0A098VQJ2_9MICR</name>
<dbReference type="VEuPathDB" id="MicrosporidiaDB:DI09_3p20"/>
<gene>
    <name evidence="7" type="ORF">DI09_3p20</name>
</gene>
<proteinExistence type="inferred from homology"/>
<comment type="subcellular location">
    <subcellularLocation>
        <location evidence="1">Nucleus</location>
        <location evidence="1">Nucleolus</location>
    </subcellularLocation>
</comment>
<dbReference type="PANTHER" id="PTHR12416">
    <property type="entry name" value="RRNA-PROCESSING PROTEIN UTP23 HOMOLOG"/>
    <property type="match status" value="1"/>
</dbReference>